<accession>A0ABD3PAN7</accession>
<dbReference type="AlphaFoldDB" id="A0ABD3PAN7"/>
<dbReference type="Proteomes" id="UP001516023">
    <property type="component" value="Unassembled WGS sequence"/>
</dbReference>
<evidence type="ECO:0000313" key="1">
    <source>
        <dbReference type="EMBL" id="KAL3784416.1"/>
    </source>
</evidence>
<protein>
    <submittedName>
        <fullName evidence="1">Uncharacterized protein</fullName>
    </submittedName>
</protein>
<keyword evidence="2" id="KW-1185">Reference proteome</keyword>
<comment type="caution">
    <text evidence="1">The sequence shown here is derived from an EMBL/GenBank/DDBJ whole genome shotgun (WGS) entry which is preliminary data.</text>
</comment>
<dbReference type="EMBL" id="JABMIG020000237">
    <property type="protein sequence ID" value="KAL3784416.1"/>
    <property type="molecule type" value="Genomic_DNA"/>
</dbReference>
<gene>
    <name evidence="1" type="ORF">HJC23_001300</name>
</gene>
<evidence type="ECO:0000313" key="2">
    <source>
        <dbReference type="Proteomes" id="UP001516023"/>
    </source>
</evidence>
<name>A0ABD3PAN7_9STRA</name>
<proteinExistence type="predicted"/>
<organism evidence="1 2">
    <name type="scientific">Cyclotella cryptica</name>
    <dbReference type="NCBI Taxonomy" id="29204"/>
    <lineage>
        <taxon>Eukaryota</taxon>
        <taxon>Sar</taxon>
        <taxon>Stramenopiles</taxon>
        <taxon>Ochrophyta</taxon>
        <taxon>Bacillariophyta</taxon>
        <taxon>Coscinodiscophyceae</taxon>
        <taxon>Thalassiosirophycidae</taxon>
        <taxon>Stephanodiscales</taxon>
        <taxon>Stephanodiscaceae</taxon>
        <taxon>Cyclotella</taxon>
    </lineage>
</organism>
<sequence>MSSNMASWGQVMTSHLKHHEIVPSTDPTQQGAAETILLHDAAAAFLWPTHQYLIHCIPMIVCLQGYQAGASVRGVRWQVHALADL</sequence>
<reference evidence="1 2" key="1">
    <citation type="journal article" date="2020" name="G3 (Bethesda)">
        <title>Improved Reference Genome for Cyclotella cryptica CCMP332, a Model for Cell Wall Morphogenesis, Salinity Adaptation, and Lipid Production in Diatoms (Bacillariophyta).</title>
        <authorList>
            <person name="Roberts W.R."/>
            <person name="Downey K.M."/>
            <person name="Ruck E.C."/>
            <person name="Traller J.C."/>
            <person name="Alverson A.J."/>
        </authorList>
    </citation>
    <scope>NUCLEOTIDE SEQUENCE [LARGE SCALE GENOMIC DNA]</scope>
    <source>
        <strain evidence="1 2">CCMP332</strain>
    </source>
</reference>